<evidence type="ECO:0000259" key="13">
    <source>
        <dbReference type="Pfam" id="PF01728"/>
    </source>
</evidence>
<accession>A0ABS4SEG2</accession>
<feature type="domain" description="Ribosomal RNA methyltransferase FtsJ" evidence="13">
    <location>
        <begin position="51"/>
        <end position="229"/>
    </location>
</feature>
<keyword evidence="15" id="KW-1185">Reference proteome</keyword>
<dbReference type="InterPro" id="IPR002877">
    <property type="entry name" value="RNA_MeTrfase_FtsJ_dom"/>
</dbReference>
<feature type="active site" description="Proton acceptor" evidence="11">
    <location>
        <position position="186"/>
    </location>
</feature>
<dbReference type="SUPFAM" id="SSF53335">
    <property type="entry name" value="S-adenosyl-L-methionine-dependent methyltransferases"/>
    <property type="match status" value="1"/>
</dbReference>
<evidence type="ECO:0000256" key="6">
    <source>
        <dbReference type="ARBA" id="ARBA00038861"/>
    </source>
</evidence>
<feature type="compositionally biased region" description="Polar residues" evidence="12">
    <location>
        <begin position="1"/>
        <end position="10"/>
    </location>
</feature>
<evidence type="ECO:0000313" key="14">
    <source>
        <dbReference type="EMBL" id="MBP2290332.1"/>
    </source>
</evidence>
<dbReference type="PANTHER" id="PTHR10920:SF18">
    <property type="entry name" value="RRNA METHYLTRANSFERASE 2, MITOCHONDRIAL"/>
    <property type="match status" value="1"/>
</dbReference>
<dbReference type="InterPro" id="IPR015507">
    <property type="entry name" value="rRNA-MeTfrase_E"/>
</dbReference>
<dbReference type="InterPro" id="IPR050082">
    <property type="entry name" value="RNA_methyltr_RlmE"/>
</dbReference>
<dbReference type="PIRSF" id="PIRSF005461">
    <property type="entry name" value="23S_rRNA_mtase"/>
    <property type="match status" value="1"/>
</dbReference>
<reference evidence="14 15" key="1">
    <citation type="submission" date="2021-03" db="EMBL/GenBank/DDBJ databases">
        <title>Genomic Encyclopedia of Type Strains, Phase III (KMG-III): the genomes of soil and plant-associated and newly described type strains.</title>
        <authorList>
            <person name="Whitman W."/>
        </authorList>
    </citation>
    <scope>NUCLEOTIDE SEQUENCE [LARGE SCALE GENOMIC DNA]</scope>
    <source>
        <strain evidence="14 15">IMMIB AFH-6</strain>
    </source>
</reference>
<dbReference type="GO" id="GO:0008168">
    <property type="term" value="F:methyltransferase activity"/>
    <property type="evidence" value="ECO:0007669"/>
    <property type="project" value="UniProtKB-KW"/>
</dbReference>
<dbReference type="HAMAP" id="MF_01547">
    <property type="entry name" value="RNA_methyltr_E"/>
    <property type="match status" value="1"/>
</dbReference>
<dbReference type="EC" id="2.1.1.166" evidence="6 11"/>
<feature type="binding site" evidence="11">
    <location>
        <position position="85"/>
    </location>
    <ligand>
        <name>S-adenosyl-L-methionine</name>
        <dbReference type="ChEBI" id="CHEBI:59789"/>
    </ligand>
</feature>
<dbReference type="EMBL" id="JAGINP010000001">
    <property type="protein sequence ID" value="MBP2290332.1"/>
    <property type="molecule type" value="Genomic_DNA"/>
</dbReference>
<keyword evidence="11" id="KW-0963">Cytoplasm</keyword>
<evidence type="ECO:0000256" key="12">
    <source>
        <dbReference type="SAM" id="MobiDB-lite"/>
    </source>
</evidence>
<dbReference type="PANTHER" id="PTHR10920">
    <property type="entry name" value="RIBOSOMAL RNA METHYLTRANSFERASE"/>
    <property type="match status" value="1"/>
</dbReference>
<keyword evidence="3 11" id="KW-0808">Transferase</keyword>
<gene>
    <name evidence="11" type="primary">rlmE</name>
    <name evidence="11" type="synonym">ftsJ</name>
    <name evidence="11" type="synonym">rrmJ</name>
    <name evidence="14" type="ORF">J2851_000069</name>
</gene>
<evidence type="ECO:0000256" key="10">
    <source>
        <dbReference type="ARBA" id="ARBA00048970"/>
    </source>
</evidence>
<evidence type="ECO:0000256" key="5">
    <source>
        <dbReference type="ARBA" id="ARBA00037569"/>
    </source>
</evidence>
<feature type="binding site" evidence="11">
    <location>
        <position position="146"/>
    </location>
    <ligand>
        <name>S-adenosyl-L-methionine</name>
        <dbReference type="ChEBI" id="CHEBI:59789"/>
    </ligand>
</feature>
<evidence type="ECO:0000256" key="2">
    <source>
        <dbReference type="ARBA" id="ARBA00022603"/>
    </source>
</evidence>
<comment type="subcellular location">
    <subcellularLocation>
        <location evidence="11">Cytoplasm</location>
    </subcellularLocation>
</comment>
<dbReference type="Proteomes" id="UP000781958">
    <property type="component" value="Unassembled WGS sequence"/>
</dbReference>
<comment type="function">
    <text evidence="5 11">Specifically methylates the uridine in position 2552 of 23S rRNA at the 2'-O position of the ribose in the fully assembled 50S ribosomal subunit.</text>
</comment>
<keyword evidence="1 11" id="KW-0698">rRNA processing</keyword>
<evidence type="ECO:0000256" key="9">
    <source>
        <dbReference type="ARBA" id="ARBA00042745"/>
    </source>
</evidence>
<organism evidence="14 15">
    <name type="scientific">Azospirillum rugosum</name>
    <dbReference type="NCBI Taxonomy" id="416170"/>
    <lineage>
        <taxon>Bacteria</taxon>
        <taxon>Pseudomonadati</taxon>
        <taxon>Pseudomonadota</taxon>
        <taxon>Alphaproteobacteria</taxon>
        <taxon>Rhodospirillales</taxon>
        <taxon>Azospirillaceae</taxon>
        <taxon>Azospirillum</taxon>
    </lineage>
</organism>
<evidence type="ECO:0000256" key="11">
    <source>
        <dbReference type="HAMAP-Rule" id="MF_01547"/>
    </source>
</evidence>
<comment type="similarity">
    <text evidence="11">Belongs to the class I-like SAM-binding methyltransferase superfamily. RNA methyltransferase RlmE family.</text>
</comment>
<feature type="compositionally biased region" description="Basic residues" evidence="12">
    <location>
        <begin position="12"/>
        <end position="24"/>
    </location>
</feature>
<keyword evidence="4 11" id="KW-0949">S-adenosyl-L-methionine</keyword>
<evidence type="ECO:0000256" key="1">
    <source>
        <dbReference type="ARBA" id="ARBA00022552"/>
    </source>
</evidence>
<dbReference type="Pfam" id="PF01728">
    <property type="entry name" value="FtsJ"/>
    <property type="match status" value="1"/>
</dbReference>
<feature type="region of interest" description="Disordered" evidence="12">
    <location>
        <begin position="1"/>
        <end position="31"/>
    </location>
</feature>
<sequence>MVGKPPSSSKPGGRRATVRVKTATKRSTSSARWLERHLNDPYVHEATKRGYRSRAAFKLLQLDEKFHLLGPGKRVVDLGAAPGGWTQVAVDKVQTAKEGWTVVGLDILPMDPVPGATTMQADFLEEGAADRLKEALGGPADLVLSDMAAPTIGHQATDHLRIMALAEAAYDFAEEVLAPGGAFVAKLFQGGAEKSLLERLKRDFTTVRHAKPPASRAESSETYVVATGFRGANTND</sequence>
<feature type="binding site" evidence="11">
    <location>
        <position position="83"/>
    </location>
    <ligand>
        <name>S-adenosyl-L-methionine</name>
        <dbReference type="ChEBI" id="CHEBI:59789"/>
    </ligand>
</feature>
<evidence type="ECO:0000256" key="4">
    <source>
        <dbReference type="ARBA" id="ARBA00022691"/>
    </source>
</evidence>
<evidence type="ECO:0000256" key="3">
    <source>
        <dbReference type="ARBA" id="ARBA00022679"/>
    </source>
</evidence>
<dbReference type="GO" id="GO:0032259">
    <property type="term" value="P:methylation"/>
    <property type="evidence" value="ECO:0007669"/>
    <property type="project" value="UniProtKB-KW"/>
</dbReference>
<dbReference type="Gene3D" id="3.40.50.150">
    <property type="entry name" value="Vaccinia Virus protein VP39"/>
    <property type="match status" value="1"/>
</dbReference>
<proteinExistence type="inferred from homology"/>
<keyword evidence="2 11" id="KW-0489">Methyltransferase</keyword>
<dbReference type="InterPro" id="IPR029063">
    <property type="entry name" value="SAM-dependent_MTases_sf"/>
</dbReference>
<feature type="binding site" evidence="11">
    <location>
        <position position="106"/>
    </location>
    <ligand>
        <name>S-adenosyl-L-methionine</name>
        <dbReference type="ChEBI" id="CHEBI:59789"/>
    </ligand>
</feature>
<feature type="binding site" evidence="11">
    <location>
        <position position="122"/>
    </location>
    <ligand>
        <name>S-adenosyl-L-methionine</name>
        <dbReference type="ChEBI" id="CHEBI:59789"/>
    </ligand>
</feature>
<comment type="caution">
    <text evidence="14">The sequence shown here is derived from an EMBL/GenBank/DDBJ whole genome shotgun (WGS) entry which is preliminary data.</text>
</comment>
<evidence type="ECO:0000313" key="15">
    <source>
        <dbReference type="Proteomes" id="UP000781958"/>
    </source>
</evidence>
<dbReference type="RefSeq" id="WP_209762185.1">
    <property type="nucleotide sequence ID" value="NZ_JAGINP010000001.1"/>
</dbReference>
<evidence type="ECO:0000256" key="8">
    <source>
        <dbReference type="ARBA" id="ARBA00041995"/>
    </source>
</evidence>
<evidence type="ECO:0000256" key="7">
    <source>
        <dbReference type="ARBA" id="ARBA00041129"/>
    </source>
</evidence>
<protein>
    <recommendedName>
        <fullName evidence="7 11">Ribosomal RNA large subunit methyltransferase E</fullName>
        <ecNumber evidence="6 11">2.1.1.166</ecNumber>
    </recommendedName>
    <alternativeName>
        <fullName evidence="9 11">23S rRNA Um2552 methyltransferase</fullName>
    </alternativeName>
    <alternativeName>
        <fullName evidence="8 11">rRNA (uridine-2'-O-)-methyltransferase</fullName>
    </alternativeName>
</protein>
<comment type="catalytic activity">
    <reaction evidence="10 11">
        <text>uridine(2552) in 23S rRNA + S-adenosyl-L-methionine = 2'-O-methyluridine(2552) in 23S rRNA + S-adenosyl-L-homocysteine + H(+)</text>
        <dbReference type="Rhea" id="RHEA:42720"/>
        <dbReference type="Rhea" id="RHEA-COMP:10202"/>
        <dbReference type="Rhea" id="RHEA-COMP:10203"/>
        <dbReference type="ChEBI" id="CHEBI:15378"/>
        <dbReference type="ChEBI" id="CHEBI:57856"/>
        <dbReference type="ChEBI" id="CHEBI:59789"/>
        <dbReference type="ChEBI" id="CHEBI:65315"/>
        <dbReference type="ChEBI" id="CHEBI:74478"/>
        <dbReference type="EC" id="2.1.1.166"/>
    </reaction>
</comment>
<name>A0ABS4SEG2_9PROT</name>